<dbReference type="AlphaFoldDB" id="A0A2J6QLE0"/>
<accession>A0A2J6QLE0</accession>
<name>A0A2J6QLE0_9HELO</name>
<reference evidence="2 3" key="1">
    <citation type="submission" date="2016-05" db="EMBL/GenBank/DDBJ databases">
        <title>A degradative enzymes factory behind the ericoid mycorrhizal symbiosis.</title>
        <authorList>
            <consortium name="DOE Joint Genome Institute"/>
            <person name="Martino E."/>
            <person name="Morin E."/>
            <person name="Grelet G."/>
            <person name="Kuo A."/>
            <person name="Kohler A."/>
            <person name="Daghino S."/>
            <person name="Barry K."/>
            <person name="Choi C."/>
            <person name="Cichocki N."/>
            <person name="Clum A."/>
            <person name="Copeland A."/>
            <person name="Hainaut M."/>
            <person name="Haridas S."/>
            <person name="Labutti K."/>
            <person name="Lindquist E."/>
            <person name="Lipzen A."/>
            <person name="Khouja H.-R."/>
            <person name="Murat C."/>
            <person name="Ohm R."/>
            <person name="Olson A."/>
            <person name="Spatafora J."/>
            <person name="Veneault-Fourrey C."/>
            <person name="Henrissat B."/>
            <person name="Grigoriev I."/>
            <person name="Martin F."/>
            <person name="Perotto S."/>
        </authorList>
    </citation>
    <scope>NUCLEOTIDE SEQUENCE [LARGE SCALE GENOMIC DNA]</scope>
    <source>
        <strain evidence="2 3">UAMH 7357</strain>
    </source>
</reference>
<keyword evidence="1" id="KW-0732">Signal</keyword>
<evidence type="ECO:0000256" key="1">
    <source>
        <dbReference type="SAM" id="SignalP"/>
    </source>
</evidence>
<keyword evidence="3" id="KW-1185">Reference proteome</keyword>
<protein>
    <submittedName>
        <fullName evidence="2">Uncharacterized protein</fullName>
    </submittedName>
</protein>
<gene>
    <name evidence="2" type="ORF">NA56DRAFT_697216</name>
</gene>
<dbReference type="EMBL" id="KZ613466">
    <property type="protein sequence ID" value="PMD27062.1"/>
    <property type="molecule type" value="Genomic_DNA"/>
</dbReference>
<dbReference type="OrthoDB" id="3516863at2759"/>
<sequence>MVLSKRMLFYVLAVASFTSTGKAFPDPREPARYVLNAARSLWTRDTPPSPQYVQPTTRPDLLNGAKPAKIEVIHHDLAPDRKIKSCQDGSLGFGNSHRDSNYHEICSYPLPAVNQSVDTATIIENLNNQHSSFAADKGKFIARSKVERGKVELIQGWPEDAIEWSQNPGKMIDNKEVCQLCTSIHDNYKIPKGYLAKDGTHQCVCKKWAKRYEKFMACNCDLCDAWLIPWGLRNQCWNMAIKNKKEGYLSRYAALQSHNAFIRLYNDDHKTGLAMDFALGDIQKGITVCRSGVQGKEYETEGGMLWGETQSPGKACPAAFKEVLN</sequence>
<feature type="signal peptide" evidence="1">
    <location>
        <begin position="1"/>
        <end position="23"/>
    </location>
</feature>
<dbReference type="Proteomes" id="UP000235672">
    <property type="component" value="Unassembled WGS sequence"/>
</dbReference>
<evidence type="ECO:0000313" key="2">
    <source>
        <dbReference type="EMBL" id="PMD27062.1"/>
    </source>
</evidence>
<feature type="chain" id="PRO_5014329622" evidence="1">
    <location>
        <begin position="24"/>
        <end position="325"/>
    </location>
</feature>
<proteinExistence type="predicted"/>
<evidence type="ECO:0000313" key="3">
    <source>
        <dbReference type="Proteomes" id="UP000235672"/>
    </source>
</evidence>
<organism evidence="2 3">
    <name type="scientific">Hyaloscypha hepaticicola</name>
    <dbReference type="NCBI Taxonomy" id="2082293"/>
    <lineage>
        <taxon>Eukaryota</taxon>
        <taxon>Fungi</taxon>
        <taxon>Dikarya</taxon>
        <taxon>Ascomycota</taxon>
        <taxon>Pezizomycotina</taxon>
        <taxon>Leotiomycetes</taxon>
        <taxon>Helotiales</taxon>
        <taxon>Hyaloscyphaceae</taxon>
        <taxon>Hyaloscypha</taxon>
    </lineage>
</organism>